<dbReference type="EMBL" id="NKUJ01000028">
    <property type="protein sequence ID" value="RMJ17771.1"/>
    <property type="molecule type" value="Genomic_DNA"/>
</dbReference>
<evidence type="ECO:0000256" key="4">
    <source>
        <dbReference type="ARBA" id="ARBA00011182"/>
    </source>
</evidence>
<evidence type="ECO:0000313" key="10">
    <source>
        <dbReference type="EMBL" id="RMJ17771.1"/>
    </source>
</evidence>
<comment type="similarity">
    <text evidence="3">Belongs to the TPT transporter family. SLC35D subfamily.</text>
</comment>
<feature type="transmembrane region" description="Helical" evidence="8">
    <location>
        <begin position="348"/>
        <end position="368"/>
    </location>
</feature>
<dbReference type="GO" id="GO:0005789">
    <property type="term" value="C:endoplasmic reticulum membrane"/>
    <property type="evidence" value="ECO:0007669"/>
    <property type="project" value="UniProtKB-SubCell"/>
</dbReference>
<keyword evidence="6 8" id="KW-1133">Transmembrane helix</keyword>
<keyword evidence="7 8" id="KW-0472">Membrane</keyword>
<evidence type="ECO:0000256" key="1">
    <source>
        <dbReference type="ARBA" id="ARBA00003420"/>
    </source>
</evidence>
<evidence type="ECO:0000256" key="5">
    <source>
        <dbReference type="ARBA" id="ARBA00022692"/>
    </source>
</evidence>
<comment type="caution">
    <text evidence="10">The sequence shown here is derived from an EMBL/GenBank/DDBJ whole genome shotgun (WGS) entry which is preliminary data.</text>
</comment>
<comment type="subcellular location">
    <subcellularLocation>
        <location evidence="2">Endoplasmic reticulum membrane</location>
        <topology evidence="2">Multi-pass membrane protein</topology>
    </subcellularLocation>
</comment>
<feature type="transmembrane region" description="Helical" evidence="8">
    <location>
        <begin position="178"/>
        <end position="198"/>
    </location>
</feature>
<keyword evidence="5 8" id="KW-0812">Transmembrane</keyword>
<evidence type="ECO:0000256" key="3">
    <source>
        <dbReference type="ARBA" id="ARBA00010425"/>
    </source>
</evidence>
<dbReference type="InterPro" id="IPR004853">
    <property type="entry name" value="Sugar_P_trans_dom"/>
</dbReference>
<evidence type="ECO:0000256" key="7">
    <source>
        <dbReference type="ARBA" id="ARBA00023136"/>
    </source>
</evidence>
<dbReference type="InterPro" id="IPR050186">
    <property type="entry name" value="TPT_transporter"/>
</dbReference>
<evidence type="ECO:0000313" key="11">
    <source>
        <dbReference type="Proteomes" id="UP000277212"/>
    </source>
</evidence>
<feature type="transmembrane region" description="Helical" evidence="8">
    <location>
        <begin position="93"/>
        <end position="116"/>
    </location>
</feature>
<organism evidence="10 11">
    <name type="scientific">Fusarium kuroshium</name>
    <dbReference type="NCBI Taxonomy" id="2010991"/>
    <lineage>
        <taxon>Eukaryota</taxon>
        <taxon>Fungi</taxon>
        <taxon>Dikarya</taxon>
        <taxon>Ascomycota</taxon>
        <taxon>Pezizomycotina</taxon>
        <taxon>Sordariomycetes</taxon>
        <taxon>Hypocreomycetidae</taxon>
        <taxon>Hypocreales</taxon>
        <taxon>Nectriaceae</taxon>
        <taxon>Fusarium</taxon>
        <taxon>Fusarium solani species complex</taxon>
    </lineage>
</organism>
<dbReference type="AlphaFoldDB" id="A0A3M2SJQ3"/>
<gene>
    <name evidence="10" type="ORF">CDV36_002570</name>
</gene>
<feature type="transmembrane region" description="Helical" evidence="8">
    <location>
        <begin position="151"/>
        <end position="172"/>
    </location>
</feature>
<feature type="transmembrane region" description="Helical" evidence="8">
    <location>
        <begin position="298"/>
        <end position="316"/>
    </location>
</feature>
<accession>A0A3M2SJQ3</accession>
<feature type="transmembrane region" description="Helical" evidence="8">
    <location>
        <begin position="210"/>
        <end position="229"/>
    </location>
</feature>
<dbReference type="Proteomes" id="UP000277212">
    <property type="component" value="Unassembled WGS sequence"/>
</dbReference>
<keyword evidence="11" id="KW-1185">Reference proteome</keyword>
<feature type="transmembrane region" description="Helical" evidence="8">
    <location>
        <begin position="271"/>
        <end position="292"/>
    </location>
</feature>
<evidence type="ECO:0000259" key="9">
    <source>
        <dbReference type="Pfam" id="PF03151"/>
    </source>
</evidence>
<dbReference type="OrthoDB" id="6418713at2759"/>
<dbReference type="Pfam" id="PF03151">
    <property type="entry name" value="TPT"/>
    <property type="match status" value="1"/>
</dbReference>
<feature type="transmembrane region" description="Helical" evidence="8">
    <location>
        <begin position="60"/>
        <end position="81"/>
    </location>
</feature>
<evidence type="ECO:0000256" key="6">
    <source>
        <dbReference type="ARBA" id="ARBA00022989"/>
    </source>
</evidence>
<feature type="transmembrane region" description="Helical" evidence="8">
    <location>
        <begin position="241"/>
        <end position="264"/>
    </location>
</feature>
<dbReference type="PANTHER" id="PTHR11132">
    <property type="entry name" value="SOLUTE CARRIER FAMILY 35"/>
    <property type="match status" value="1"/>
</dbReference>
<feature type="domain" description="Sugar phosphate transporter" evidence="9">
    <location>
        <begin position="25"/>
        <end position="314"/>
    </location>
</feature>
<protein>
    <recommendedName>
        <fullName evidence="9">Sugar phosphate transporter domain-containing protein</fullName>
    </recommendedName>
</protein>
<sequence length="383" mass="41692">MAPQNELPLQEVPVPRAPWLSPTMHTAVYMVAWIISSNATVIFNKWIIDTAGFDYPILLTGWHLLFASIVTQILAHTTKLLDSRHDLSINRRFYFRTILPIGIVSSGSLVCANVVYEYLSVAFIQMLKAGSPAVVLFVSWIWAVTTPTVGMVVNIAVIVSGVALASAGEIAISWTGFAYQAAGLVFEAVRVVMLQVMLGGEGMNMDPLVCLYYTAPVCALVNITMALAIELPRFQFDTTMSVGPLVLLANAAVGFTVNFTSMVLIGKTSGLVTTLTGIFKNILLIACSTAIWRTEITPIQIFGYSVSLMGLIYYALGVDKLMAAWTSLQTRAAGGYTLLKERTTSYRLMIGLSVGIFLCFITGTLFWWHRGFAVGMSMFSSSG</sequence>
<evidence type="ECO:0000256" key="2">
    <source>
        <dbReference type="ARBA" id="ARBA00004477"/>
    </source>
</evidence>
<comment type="function">
    <text evidence="1">Involved in the import of GDP-mannose from the cytoplasm into the Golgi lumen.</text>
</comment>
<feature type="transmembrane region" description="Helical" evidence="8">
    <location>
        <begin position="26"/>
        <end position="48"/>
    </location>
</feature>
<comment type="subunit">
    <text evidence="4">Homooligomer.</text>
</comment>
<evidence type="ECO:0000256" key="8">
    <source>
        <dbReference type="SAM" id="Phobius"/>
    </source>
</evidence>
<name>A0A3M2SJQ3_9HYPO</name>
<proteinExistence type="inferred from homology"/>
<reference evidence="10 11" key="1">
    <citation type="submission" date="2017-06" db="EMBL/GenBank/DDBJ databases">
        <title>Comparative genomic analysis of Ambrosia Fusariam Clade fungi.</title>
        <authorList>
            <person name="Stajich J.E."/>
            <person name="Carrillo J."/>
            <person name="Kijimoto T."/>
            <person name="Eskalen A."/>
            <person name="O'Donnell K."/>
            <person name="Kasson M."/>
        </authorList>
    </citation>
    <scope>NUCLEOTIDE SEQUENCE [LARGE SCALE GENOMIC DNA]</scope>
    <source>
        <strain evidence="10">UCR3666</strain>
    </source>
</reference>